<organism evidence="2 3">
    <name type="scientific">Gynuella sunshinyii YC6258</name>
    <dbReference type="NCBI Taxonomy" id="1445510"/>
    <lineage>
        <taxon>Bacteria</taxon>
        <taxon>Pseudomonadati</taxon>
        <taxon>Pseudomonadota</taxon>
        <taxon>Gammaproteobacteria</taxon>
        <taxon>Oceanospirillales</taxon>
        <taxon>Saccharospirillaceae</taxon>
        <taxon>Gynuella</taxon>
    </lineage>
</organism>
<protein>
    <recommendedName>
        <fullName evidence="1">Anti-bacteriophage protein A/HamA C-terminal domain-containing protein</fullName>
    </recommendedName>
</protein>
<accession>A0A0C5VNC9</accession>
<dbReference type="Proteomes" id="UP000032266">
    <property type="component" value="Chromosome"/>
</dbReference>
<proteinExistence type="predicted"/>
<dbReference type="EMBL" id="CP007142">
    <property type="protein sequence ID" value="AJQ95796.1"/>
    <property type="molecule type" value="Genomic_DNA"/>
</dbReference>
<dbReference type="KEGG" id="gsn:YC6258_03760"/>
<evidence type="ECO:0000313" key="3">
    <source>
        <dbReference type="Proteomes" id="UP000032266"/>
    </source>
</evidence>
<feature type="domain" description="Anti-bacteriophage protein A/HamA C-terminal" evidence="1">
    <location>
        <begin position="15"/>
        <end position="300"/>
    </location>
</feature>
<sequence>MELSIKSREFLDSFDHINSKVLDKYGKNKLDLFVLKINANEFDYNSLSNRLTDPVIEYSLSRKVRERYSDRPGTLSRKAREKFLDYLKNKGELGELLLYCFLETHLNAPKILSKLELKTSTGHYVNGADGVHFLKLDDGNYQLIFGESKTIKSLTTALTDAFKSIDEFKRCINAKGDEKSGLPYEKALVSDNLEKEEYNDEEADFIRSIIYPKRDNNFEVDDAFGIFVGYEISISAEDKRLPNSGFRLKIQDQVKSEVEKSFEHIKNKIEDHKLSGHHFYIYVLPFTNLEDSRQKIQKEITA</sequence>
<dbReference type="PATRIC" id="fig|1445510.3.peg.3737"/>
<dbReference type="HOGENOM" id="CLU_079361_0_0_6"/>
<name>A0A0C5VNC9_9GAMM</name>
<evidence type="ECO:0000313" key="2">
    <source>
        <dbReference type="EMBL" id="AJQ95796.1"/>
    </source>
</evidence>
<dbReference type="STRING" id="1445510.YC6258_03760"/>
<reference evidence="2 3" key="1">
    <citation type="submission" date="2014-01" db="EMBL/GenBank/DDBJ databases">
        <title>Full genme sequencing of cellulolytic bacterium Gynuella sunshinyii YC6258T gen. nov., sp. nov.</title>
        <authorList>
            <person name="Khan H."/>
            <person name="Chung E.J."/>
            <person name="Chung Y.R."/>
        </authorList>
    </citation>
    <scope>NUCLEOTIDE SEQUENCE [LARGE SCALE GENOMIC DNA]</scope>
    <source>
        <strain evidence="2 3">YC6258</strain>
    </source>
</reference>
<evidence type="ECO:0000259" key="1">
    <source>
        <dbReference type="Pfam" id="PF08878"/>
    </source>
</evidence>
<dbReference type="RefSeq" id="WP_044617984.1">
    <property type="nucleotide sequence ID" value="NZ_CP007142.1"/>
</dbReference>
<gene>
    <name evidence="2" type="ORF">YC6258_03760</name>
</gene>
<keyword evidence="3" id="KW-1185">Reference proteome</keyword>
<dbReference type="Pfam" id="PF08878">
    <property type="entry name" value="HamA"/>
    <property type="match status" value="1"/>
</dbReference>
<dbReference type="OrthoDB" id="4964195at2"/>
<dbReference type="InterPro" id="IPR014976">
    <property type="entry name" value="AbpA_HamA_C"/>
</dbReference>
<dbReference type="AlphaFoldDB" id="A0A0C5VNC9"/>